<name>A0A1F6V1R1_9BACT</name>
<evidence type="ECO:0000313" key="3">
    <source>
        <dbReference type="Proteomes" id="UP000177602"/>
    </source>
</evidence>
<dbReference type="Proteomes" id="UP000177602">
    <property type="component" value="Unassembled WGS sequence"/>
</dbReference>
<proteinExistence type="predicted"/>
<organism evidence="2 3">
    <name type="scientific">Candidatus Nomurabacteria bacterium RIFCSPHIGHO2_01_FULL_40_12</name>
    <dbReference type="NCBI Taxonomy" id="1801737"/>
    <lineage>
        <taxon>Bacteria</taxon>
        <taxon>Candidatus Nomuraibacteriota</taxon>
    </lineage>
</organism>
<reference evidence="2 3" key="1">
    <citation type="journal article" date="2016" name="Nat. Commun.">
        <title>Thousands of microbial genomes shed light on interconnected biogeochemical processes in an aquifer system.</title>
        <authorList>
            <person name="Anantharaman K."/>
            <person name="Brown C.T."/>
            <person name="Hug L.A."/>
            <person name="Sharon I."/>
            <person name="Castelle C.J."/>
            <person name="Probst A.J."/>
            <person name="Thomas B.C."/>
            <person name="Singh A."/>
            <person name="Wilkins M.J."/>
            <person name="Karaoz U."/>
            <person name="Brodie E.L."/>
            <person name="Williams K.H."/>
            <person name="Hubbard S.S."/>
            <person name="Banfield J.F."/>
        </authorList>
    </citation>
    <scope>NUCLEOTIDE SEQUENCE [LARGE SCALE GENOMIC DNA]</scope>
</reference>
<feature type="transmembrane region" description="Helical" evidence="1">
    <location>
        <begin position="115"/>
        <end position="134"/>
    </location>
</feature>
<dbReference type="STRING" id="1801737.A2818_01935"/>
<sequence length="171" mass="19194">MEKNIKYFNSEKMLPLVGLVAVQMVLAYEWGSAGWGKMSSSKFVNGIAETFGYFASQNPYLWYKNFLLGFTTSNATLFAYLVEWAQVIIAITLVIAGLAYLYSEKIAIKKIALKLSALALVGGMLMNANFYFAAGWTSPSTSGINLIMFFVQAILVYIWLYRVVHYESEIL</sequence>
<evidence type="ECO:0000313" key="2">
    <source>
        <dbReference type="EMBL" id="OGI63565.1"/>
    </source>
</evidence>
<protein>
    <submittedName>
        <fullName evidence="2">Uncharacterized protein</fullName>
    </submittedName>
</protein>
<keyword evidence="1" id="KW-0812">Transmembrane</keyword>
<keyword evidence="1" id="KW-0472">Membrane</keyword>
<evidence type="ECO:0000256" key="1">
    <source>
        <dbReference type="SAM" id="Phobius"/>
    </source>
</evidence>
<keyword evidence="1" id="KW-1133">Transmembrane helix</keyword>
<comment type="caution">
    <text evidence="2">The sequence shown here is derived from an EMBL/GenBank/DDBJ whole genome shotgun (WGS) entry which is preliminary data.</text>
</comment>
<dbReference type="EMBL" id="MFTN01000001">
    <property type="protein sequence ID" value="OGI63565.1"/>
    <property type="molecule type" value="Genomic_DNA"/>
</dbReference>
<feature type="transmembrane region" description="Helical" evidence="1">
    <location>
        <begin position="77"/>
        <end position="103"/>
    </location>
</feature>
<accession>A0A1F6V1R1</accession>
<feature type="transmembrane region" description="Helical" evidence="1">
    <location>
        <begin position="146"/>
        <end position="164"/>
    </location>
</feature>
<dbReference type="AlphaFoldDB" id="A0A1F6V1R1"/>
<gene>
    <name evidence="2" type="ORF">A2818_01935</name>
</gene>